<name>A0A1X1VZR2_MYCGS</name>
<evidence type="ECO:0000313" key="1">
    <source>
        <dbReference type="EMBL" id="ORV77358.1"/>
    </source>
</evidence>
<proteinExistence type="predicted"/>
<evidence type="ECO:0000313" key="2">
    <source>
        <dbReference type="Proteomes" id="UP000193738"/>
    </source>
</evidence>
<accession>A0A1X1VZR2</accession>
<dbReference type="NCBIfam" id="TIGR04255">
    <property type="entry name" value="sporadTIGR04255"/>
    <property type="match status" value="1"/>
</dbReference>
<evidence type="ECO:0008006" key="3">
    <source>
        <dbReference type="Google" id="ProtNLM"/>
    </source>
</evidence>
<dbReference type="InterPro" id="IPR026349">
    <property type="entry name" value="CHP04255"/>
</dbReference>
<keyword evidence="2" id="KW-1185">Reference proteome</keyword>
<dbReference type="Proteomes" id="UP000193738">
    <property type="component" value="Unassembled WGS sequence"/>
</dbReference>
<gene>
    <name evidence="1" type="ORF">AWC07_01780</name>
</gene>
<dbReference type="AlphaFoldDB" id="A0A1X1VZR2"/>
<protein>
    <recommendedName>
        <fullName evidence="3">TIGR04255 family protein</fullName>
    </recommendedName>
</protein>
<organism evidence="1 2">
    <name type="scientific">Mycobacterium gastri</name>
    <dbReference type="NCBI Taxonomy" id="1777"/>
    <lineage>
        <taxon>Bacteria</taxon>
        <taxon>Bacillati</taxon>
        <taxon>Actinomycetota</taxon>
        <taxon>Actinomycetes</taxon>
        <taxon>Mycobacteriales</taxon>
        <taxon>Mycobacteriaceae</taxon>
        <taxon>Mycobacterium</taxon>
    </lineage>
</organism>
<comment type="caution">
    <text evidence="1">The sequence shown here is derived from an EMBL/GenBank/DDBJ whole genome shotgun (WGS) entry which is preliminary data.</text>
</comment>
<sequence length="262" mass="29205">MGLSGWVGPLPSFAAPPVVEVAVGIEFLQLPGLGPVQLVRLHDLWRDAFPKIQEQPALPPASFSTGPIGFQFQVSHLPAIRIWMMSDEEDELLQVQNDRLLLNWRRTPGDDRQYPRYDHLREVYERVLAEFRERVTASSAGIFRPQTAVVTYVNRFAFEAGENLKDAIGVLNSEWNAIPNASPEVRIAAAVAEPGDPGSVVGELVATATSDASHGYLEVVTRINITESDGDVFRRLDIAHEYCVTGFEKLTTLKMHERWGKE</sequence>
<dbReference type="EMBL" id="LQOX01000024">
    <property type="protein sequence ID" value="ORV77358.1"/>
    <property type="molecule type" value="Genomic_DNA"/>
</dbReference>
<reference evidence="1 2" key="1">
    <citation type="submission" date="2016-01" db="EMBL/GenBank/DDBJ databases">
        <title>The new phylogeny of the genus Mycobacterium.</title>
        <authorList>
            <person name="Tarcisio F."/>
            <person name="Conor M."/>
            <person name="Antonella G."/>
            <person name="Elisabetta G."/>
            <person name="Giulia F.S."/>
            <person name="Sara T."/>
            <person name="Anna F."/>
            <person name="Clotilde B."/>
            <person name="Roberto B."/>
            <person name="Veronica D.S."/>
            <person name="Fabio R."/>
            <person name="Monica P."/>
            <person name="Olivier J."/>
            <person name="Enrico T."/>
            <person name="Nicola S."/>
        </authorList>
    </citation>
    <scope>NUCLEOTIDE SEQUENCE [LARGE SCALE GENOMIC DNA]</scope>
    <source>
        <strain evidence="1 2">DSM 43505</strain>
    </source>
</reference>